<evidence type="ECO:0000313" key="1">
    <source>
        <dbReference type="EMBL" id="JAP14468.1"/>
    </source>
</evidence>
<accession>A0A0V0H2A1</accession>
<reference evidence="1" key="1">
    <citation type="submission" date="2015-12" db="EMBL/GenBank/DDBJ databases">
        <title>Gene expression during late stages of embryo sac development: a critical building block for successful pollen-pistil interactions.</title>
        <authorList>
            <person name="Liu Y."/>
            <person name="Joly V."/>
            <person name="Sabar M."/>
            <person name="Matton D.P."/>
        </authorList>
    </citation>
    <scope>NUCLEOTIDE SEQUENCE</scope>
</reference>
<dbReference type="EMBL" id="GEDG01026525">
    <property type="protein sequence ID" value="JAP14468.1"/>
    <property type="molecule type" value="Transcribed_RNA"/>
</dbReference>
<organism evidence="1">
    <name type="scientific">Solanum chacoense</name>
    <name type="common">Chaco potato</name>
    <dbReference type="NCBI Taxonomy" id="4108"/>
    <lineage>
        <taxon>Eukaryota</taxon>
        <taxon>Viridiplantae</taxon>
        <taxon>Streptophyta</taxon>
        <taxon>Embryophyta</taxon>
        <taxon>Tracheophyta</taxon>
        <taxon>Spermatophyta</taxon>
        <taxon>Magnoliopsida</taxon>
        <taxon>eudicotyledons</taxon>
        <taxon>Gunneridae</taxon>
        <taxon>Pentapetalae</taxon>
        <taxon>asterids</taxon>
        <taxon>lamiids</taxon>
        <taxon>Solanales</taxon>
        <taxon>Solanaceae</taxon>
        <taxon>Solanoideae</taxon>
        <taxon>Solaneae</taxon>
        <taxon>Solanum</taxon>
    </lineage>
</organism>
<dbReference type="AlphaFoldDB" id="A0A0V0H2A1"/>
<protein>
    <submittedName>
        <fullName evidence="1">Putative ovule protein</fullName>
    </submittedName>
</protein>
<sequence>MDYKFHLQKIQSQQVIKALRTVKANNMKNTKDKNVEIMHKRDELGEMIANNVMPSQEFEDLNKALVLHTDMETV</sequence>
<name>A0A0V0H2A1_SOLCH</name>
<proteinExistence type="predicted"/>